<dbReference type="Proteomes" id="UP000198972">
    <property type="component" value="Unassembled WGS sequence"/>
</dbReference>
<proteinExistence type="predicted"/>
<reference evidence="1 2" key="1">
    <citation type="submission" date="2016-10" db="EMBL/GenBank/DDBJ databases">
        <authorList>
            <person name="de Groot N.N."/>
        </authorList>
    </citation>
    <scope>NUCLEOTIDE SEQUENCE [LARGE SCALE GENOMIC DNA]</scope>
    <source>
        <strain evidence="1 2">DSM 28129</strain>
    </source>
</reference>
<organism evidence="1 2">
    <name type="scientific">Fontibacillus panacisegetis</name>
    <dbReference type="NCBI Taxonomy" id="670482"/>
    <lineage>
        <taxon>Bacteria</taxon>
        <taxon>Bacillati</taxon>
        <taxon>Bacillota</taxon>
        <taxon>Bacilli</taxon>
        <taxon>Bacillales</taxon>
        <taxon>Paenibacillaceae</taxon>
        <taxon>Fontibacillus</taxon>
    </lineage>
</organism>
<protein>
    <submittedName>
        <fullName evidence="1">Uncharacterized protein</fullName>
    </submittedName>
</protein>
<evidence type="ECO:0000313" key="2">
    <source>
        <dbReference type="Proteomes" id="UP000198972"/>
    </source>
</evidence>
<dbReference type="AlphaFoldDB" id="A0A1G7VIC6"/>
<keyword evidence="2" id="KW-1185">Reference proteome</keyword>
<evidence type="ECO:0000313" key="1">
    <source>
        <dbReference type="EMBL" id="SDG59311.1"/>
    </source>
</evidence>
<sequence>MKKVHMIESIAMGPLGGTGKFTYFINSEASLVKAAQEMSKNPVFQKEANELIAKFLKGNFYLGIGTKNLTRDINLNFEST</sequence>
<dbReference type="EMBL" id="FNBG01000069">
    <property type="protein sequence ID" value="SDG59311.1"/>
    <property type="molecule type" value="Genomic_DNA"/>
</dbReference>
<dbReference type="STRING" id="670482.SAMN04488542_1695"/>
<gene>
    <name evidence="1" type="ORF">SAMN04488542_1695</name>
</gene>
<name>A0A1G7VIC6_9BACL</name>
<accession>A0A1G7VIC6</accession>